<evidence type="ECO:0000313" key="7">
    <source>
        <dbReference type="Proteomes" id="UP001557484"/>
    </source>
</evidence>
<keyword evidence="7" id="KW-1185">Reference proteome</keyword>
<comment type="caution">
    <text evidence="6">The sequence shown here is derived from an EMBL/GenBank/DDBJ whole genome shotgun (WGS) entry which is preliminary data.</text>
</comment>
<proteinExistence type="predicted"/>
<keyword evidence="2 5" id="KW-0812">Transmembrane</keyword>
<keyword evidence="3 5" id="KW-1133">Transmembrane helix</keyword>
<sequence>MSHEEHHRQHRVGWLRAAVLGANDGIVSTASLIIGVASANSGHNAILVAGTAGLVAGAISMAAGEYVSVCSQADTEKSDLLQEQQSLEQDYEGEVFELAEIYQQRGLEAELSEQVARQLMAHDALAAHSRDEIGISEISSAQPISAAISSALSFTLGAILPLLTAYLYHGSSLPIAVAVLSLVFLAMLGALSAALSGAKILTGIARVTFWGTLAMAVTAIVGLVFDVAV</sequence>
<evidence type="ECO:0000313" key="6">
    <source>
        <dbReference type="EMBL" id="MEX1665908.1"/>
    </source>
</evidence>
<evidence type="ECO:0000256" key="1">
    <source>
        <dbReference type="ARBA" id="ARBA00004127"/>
    </source>
</evidence>
<organism evidence="6 7">
    <name type="scientific">Zhongshania arctica</name>
    <dbReference type="NCBI Taxonomy" id="3238302"/>
    <lineage>
        <taxon>Bacteria</taxon>
        <taxon>Pseudomonadati</taxon>
        <taxon>Pseudomonadota</taxon>
        <taxon>Gammaproteobacteria</taxon>
        <taxon>Cellvibrionales</taxon>
        <taxon>Spongiibacteraceae</taxon>
        <taxon>Zhongshania</taxon>
    </lineage>
</organism>
<dbReference type="EMBL" id="JBFRYB010000001">
    <property type="protein sequence ID" value="MEX1665908.1"/>
    <property type="molecule type" value="Genomic_DNA"/>
</dbReference>
<protein>
    <submittedName>
        <fullName evidence="6">VIT1/CCC1 transporter family protein</fullName>
    </submittedName>
</protein>
<dbReference type="Proteomes" id="UP001557484">
    <property type="component" value="Unassembled WGS sequence"/>
</dbReference>
<dbReference type="RefSeq" id="WP_368376002.1">
    <property type="nucleotide sequence ID" value="NZ_JBFRYB010000001.1"/>
</dbReference>
<dbReference type="CDD" id="cd02432">
    <property type="entry name" value="Nodulin-21_like_1"/>
    <property type="match status" value="1"/>
</dbReference>
<evidence type="ECO:0000256" key="2">
    <source>
        <dbReference type="ARBA" id="ARBA00022692"/>
    </source>
</evidence>
<evidence type="ECO:0000256" key="4">
    <source>
        <dbReference type="ARBA" id="ARBA00023136"/>
    </source>
</evidence>
<evidence type="ECO:0000256" key="3">
    <source>
        <dbReference type="ARBA" id="ARBA00022989"/>
    </source>
</evidence>
<name>A0ABV3TY69_9GAMM</name>
<keyword evidence="4 5" id="KW-0472">Membrane</keyword>
<comment type="subcellular location">
    <subcellularLocation>
        <location evidence="1">Endomembrane system</location>
        <topology evidence="1">Multi-pass membrane protein</topology>
    </subcellularLocation>
</comment>
<dbReference type="PANTHER" id="PTHR31851">
    <property type="entry name" value="FE(2+)/MN(2+) TRANSPORTER PCL1"/>
    <property type="match status" value="1"/>
</dbReference>
<gene>
    <name evidence="6" type="ORF">AB4875_10440</name>
</gene>
<feature type="transmembrane region" description="Helical" evidence="5">
    <location>
        <begin position="146"/>
        <end position="169"/>
    </location>
</feature>
<dbReference type="Pfam" id="PF01988">
    <property type="entry name" value="VIT1"/>
    <property type="match status" value="1"/>
</dbReference>
<accession>A0ABV3TY69</accession>
<reference evidence="6 7" key="1">
    <citation type="journal article" date="2011" name="Int. J. Syst. Evol. Microbiol.">
        <title>Zhongshania antarctica gen. nov., sp. nov. and Zhongshania guokunii sp. nov., gammaproteobacteria respectively isolated from coastal attached (fast) ice and surface seawater of the Antarctic.</title>
        <authorList>
            <person name="Li H.J."/>
            <person name="Zhang X.Y."/>
            <person name="Chen C.X."/>
            <person name="Zhang Y.J."/>
            <person name="Gao Z.M."/>
            <person name="Yu Y."/>
            <person name="Chen X.L."/>
            <person name="Chen B."/>
            <person name="Zhang Y.Z."/>
        </authorList>
    </citation>
    <scope>NUCLEOTIDE SEQUENCE [LARGE SCALE GENOMIC DNA]</scope>
    <source>
        <strain evidence="6 7">R06B22</strain>
    </source>
</reference>
<feature type="transmembrane region" description="Helical" evidence="5">
    <location>
        <begin position="175"/>
        <end position="195"/>
    </location>
</feature>
<feature type="transmembrane region" description="Helical" evidence="5">
    <location>
        <begin position="207"/>
        <end position="225"/>
    </location>
</feature>
<evidence type="ECO:0000256" key="5">
    <source>
        <dbReference type="SAM" id="Phobius"/>
    </source>
</evidence>
<dbReference type="InterPro" id="IPR008217">
    <property type="entry name" value="Ccc1_fam"/>
</dbReference>